<dbReference type="GO" id="GO:0003677">
    <property type="term" value="F:DNA binding"/>
    <property type="evidence" value="ECO:0007669"/>
    <property type="project" value="UniProtKB-KW"/>
</dbReference>
<dbReference type="PROSITE" id="PS51736">
    <property type="entry name" value="RECOMBINASES_3"/>
    <property type="match status" value="1"/>
</dbReference>
<dbReference type="EMBL" id="CP000006">
    <property type="protein sequence ID" value="AAW59764.1"/>
    <property type="molecule type" value="Genomic_DNA"/>
</dbReference>
<accession>Q5HXI9</accession>
<evidence type="ECO:0000256" key="2">
    <source>
        <dbReference type="ARBA" id="ARBA00022908"/>
    </source>
</evidence>
<dbReference type="SMART" id="SM00857">
    <property type="entry name" value="Resolvase"/>
    <property type="match status" value="1"/>
</dbReference>
<sequence length="218" mass="24133">MRKFVFLVKSLPSSLQDGKTVSRKIGYARVSTIGQTLDVQLQALQDYGCTKIFREKAGGADAERIQLQKLLKGLSKGEIVVVTRIDRLARSTFDLFGIVKEITQKGAQFCSIAEPWADTMTSTGRLMLAVLGGLADVERDLIRTRTAEGRLRATRRGVKMGRPAVIAQAQRHEIIRRRQNGETLKMIAQSYGISAGTVSRIVTGADSHRCRKQLTNED</sequence>
<gene>
    <name evidence="8" type="ordered locus">GOX2700</name>
</gene>
<dbReference type="InterPro" id="IPR006119">
    <property type="entry name" value="Resolv_N"/>
</dbReference>
<dbReference type="InterPro" id="IPR036162">
    <property type="entry name" value="Resolvase-like_N_sf"/>
</dbReference>
<feature type="domain" description="Resolvase/invertase-type recombinase catalytic" evidence="7">
    <location>
        <begin position="23"/>
        <end position="157"/>
    </location>
</feature>
<proteinExistence type="inferred from homology"/>
<keyword evidence="4" id="KW-0233">DNA recombination</keyword>
<dbReference type="InterPro" id="IPR006118">
    <property type="entry name" value="Recombinase_CS"/>
</dbReference>
<keyword evidence="8" id="KW-0614">Plasmid</keyword>
<dbReference type="Gene3D" id="1.10.10.60">
    <property type="entry name" value="Homeodomain-like"/>
    <property type="match status" value="1"/>
</dbReference>
<evidence type="ECO:0000256" key="4">
    <source>
        <dbReference type="ARBA" id="ARBA00023172"/>
    </source>
</evidence>
<comment type="similarity">
    <text evidence="1">Belongs to the site-specific recombinase resolvase family.</text>
</comment>
<evidence type="ECO:0000256" key="1">
    <source>
        <dbReference type="ARBA" id="ARBA00009913"/>
    </source>
</evidence>
<dbReference type="HOGENOM" id="CLU_010686_8_2_5"/>
<evidence type="ECO:0000256" key="3">
    <source>
        <dbReference type="ARBA" id="ARBA00023125"/>
    </source>
</evidence>
<dbReference type="Proteomes" id="UP000006375">
    <property type="component" value="Plasmid pGOX3"/>
</dbReference>
<dbReference type="Pfam" id="PF00239">
    <property type="entry name" value="Resolvase"/>
    <property type="match status" value="1"/>
</dbReference>
<evidence type="ECO:0000256" key="5">
    <source>
        <dbReference type="PIRSR" id="PIRSR606118-50"/>
    </source>
</evidence>
<evidence type="ECO:0000313" key="8">
    <source>
        <dbReference type="EMBL" id="AAW59764.1"/>
    </source>
</evidence>
<dbReference type="GO" id="GO:0000150">
    <property type="term" value="F:DNA strand exchange activity"/>
    <property type="evidence" value="ECO:0007669"/>
    <property type="project" value="InterPro"/>
</dbReference>
<reference evidence="8 9" key="1">
    <citation type="journal article" date="2005" name="Nat. Biotechnol.">
        <title>Complete genome sequence of the acetic acid bacterium Gluconobacter oxydans.</title>
        <authorList>
            <person name="Prust C."/>
            <person name="Hoffmeister M."/>
            <person name="Liesegang H."/>
            <person name="Wiezer A."/>
            <person name="Fricke W.F."/>
            <person name="Ehrenreich A."/>
            <person name="Gottschalk G."/>
            <person name="Deppenmeier U."/>
        </authorList>
    </citation>
    <scope>NUCLEOTIDE SEQUENCE [LARGE SCALE GENOMIC DNA]</scope>
    <source>
        <strain evidence="9">621H</strain>
        <plasmid evidence="9">Plasmid pGOX3</plasmid>
    </source>
</reference>
<evidence type="ECO:0000259" key="7">
    <source>
        <dbReference type="PROSITE" id="PS51736"/>
    </source>
</evidence>
<keyword evidence="3" id="KW-0238">DNA-binding</keyword>
<dbReference type="KEGG" id="gox:GOX2700"/>
<dbReference type="InterPro" id="IPR050639">
    <property type="entry name" value="SSR_resolvase"/>
</dbReference>
<dbReference type="Gene3D" id="3.40.50.1390">
    <property type="entry name" value="Resolvase, N-terminal catalytic domain"/>
    <property type="match status" value="1"/>
</dbReference>
<evidence type="ECO:0000313" key="9">
    <source>
        <dbReference type="Proteomes" id="UP000006375"/>
    </source>
</evidence>
<feature type="active site" description="O-(5'-phospho-DNA)-serine intermediate" evidence="5 6">
    <location>
        <position position="31"/>
    </location>
</feature>
<dbReference type="SUPFAM" id="SSF53041">
    <property type="entry name" value="Resolvase-like"/>
    <property type="match status" value="1"/>
</dbReference>
<evidence type="ECO:0000256" key="6">
    <source>
        <dbReference type="PROSITE-ProRule" id="PRU10137"/>
    </source>
</evidence>
<protein>
    <submittedName>
        <fullName evidence="8">Transposon gamma-delta resolvase</fullName>
    </submittedName>
</protein>
<dbReference type="AlphaFoldDB" id="Q5HXI9"/>
<dbReference type="CDD" id="cd03768">
    <property type="entry name" value="SR_ResInv"/>
    <property type="match status" value="1"/>
</dbReference>
<keyword evidence="2" id="KW-0229">DNA integration</keyword>
<name>Q5HXI9_GLUOX</name>
<organism evidence="8 9">
    <name type="scientific">Gluconobacter oxydans (strain 621H)</name>
    <name type="common">Gluconobacter suboxydans</name>
    <dbReference type="NCBI Taxonomy" id="290633"/>
    <lineage>
        <taxon>Bacteria</taxon>
        <taxon>Pseudomonadati</taxon>
        <taxon>Pseudomonadota</taxon>
        <taxon>Alphaproteobacteria</taxon>
        <taxon>Acetobacterales</taxon>
        <taxon>Acetobacteraceae</taxon>
        <taxon>Gluconobacter</taxon>
    </lineage>
</organism>
<dbReference type="PANTHER" id="PTHR30461">
    <property type="entry name" value="DNA-INVERTASE FROM LAMBDOID PROPHAGE"/>
    <property type="match status" value="1"/>
</dbReference>
<keyword evidence="9" id="KW-1185">Reference proteome</keyword>
<dbReference type="GO" id="GO:0015074">
    <property type="term" value="P:DNA integration"/>
    <property type="evidence" value="ECO:0007669"/>
    <property type="project" value="UniProtKB-KW"/>
</dbReference>
<dbReference type="PROSITE" id="PS00397">
    <property type="entry name" value="RECOMBINASES_1"/>
    <property type="match status" value="1"/>
</dbReference>
<dbReference type="PROSITE" id="PS00398">
    <property type="entry name" value="RECOMBINASES_2"/>
    <property type="match status" value="1"/>
</dbReference>
<dbReference type="PANTHER" id="PTHR30461:SF26">
    <property type="entry name" value="RESOLVASE HOMOLOG YNEB"/>
    <property type="match status" value="1"/>
</dbReference>
<geneLocation type="plasmid" evidence="8 9">
    <name>pGOX3</name>
</geneLocation>